<dbReference type="Proteomes" id="UP001150603">
    <property type="component" value="Unassembled WGS sequence"/>
</dbReference>
<comment type="caution">
    <text evidence="1">The sequence shown here is derived from an EMBL/GenBank/DDBJ whole genome shotgun (WGS) entry which is preliminary data.</text>
</comment>
<name>A0ACC1J028_9FUNG</name>
<proteinExistence type="predicted"/>
<evidence type="ECO:0000313" key="2">
    <source>
        <dbReference type="Proteomes" id="UP001150603"/>
    </source>
</evidence>
<feature type="non-terminal residue" evidence="1">
    <location>
        <position position="292"/>
    </location>
</feature>
<organism evidence="1 2">
    <name type="scientific">Linderina macrospora</name>
    <dbReference type="NCBI Taxonomy" id="4868"/>
    <lineage>
        <taxon>Eukaryota</taxon>
        <taxon>Fungi</taxon>
        <taxon>Fungi incertae sedis</taxon>
        <taxon>Zoopagomycota</taxon>
        <taxon>Kickxellomycotina</taxon>
        <taxon>Kickxellomycetes</taxon>
        <taxon>Kickxellales</taxon>
        <taxon>Kickxellaceae</taxon>
        <taxon>Linderina</taxon>
    </lineage>
</organism>
<reference evidence="1" key="1">
    <citation type="submission" date="2022-07" db="EMBL/GenBank/DDBJ databases">
        <title>Phylogenomic reconstructions and comparative analyses of Kickxellomycotina fungi.</title>
        <authorList>
            <person name="Reynolds N.K."/>
            <person name="Stajich J.E."/>
            <person name="Barry K."/>
            <person name="Grigoriev I.V."/>
            <person name="Crous P."/>
            <person name="Smith M.E."/>
        </authorList>
    </citation>
    <scope>NUCLEOTIDE SEQUENCE</scope>
    <source>
        <strain evidence="1">NRRL 5244</strain>
    </source>
</reference>
<evidence type="ECO:0000313" key="1">
    <source>
        <dbReference type="EMBL" id="KAJ1932081.1"/>
    </source>
</evidence>
<protein>
    <submittedName>
        <fullName evidence="1">Uncharacterized protein</fullName>
    </submittedName>
</protein>
<dbReference type="EMBL" id="JANBPW010005694">
    <property type="protein sequence ID" value="KAJ1932081.1"/>
    <property type="molecule type" value="Genomic_DNA"/>
</dbReference>
<keyword evidence="2" id="KW-1185">Reference proteome</keyword>
<sequence>MSDFADKSQGPNPFRPYADSTGARTTAMFDELRNPLDSLRAATSGQFESPLALPPNTSVTLEPLDSVDFGEYSEHVDTAQAAGELMKFAFYRYLATLAASPFSMAQTLQQVQYLPEAARQEAAKQDRQRSEETDNDEAPDPDDPAYYEYLRARQAGSSAQYRAASRARVDHNGYIRESSTAAAGGEAVKLGFQLEPLAGNKLAVLRAVVRQPTEGILSLFKGAFTQWAYDMLHLLLQPTLEGALNELLGLYDHAPMGAYIDVAAPSALTLVASSVLVGWLLSPLELVRTRLA</sequence>
<gene>
    <name evidence="1" type="ORF">FBU59_006490</name>
</gene>
<accession>A0ACC1J028</accession>